<protein>
    <submittedName>
        <fullName evidence="3">Endonuclease</fullName>
    </submittedName>
</protein>
<dbReference type="InterPro" id="IPR000305">
    <property type="entry name" value="GIY-YIG_endonuc"/>
</dbReference>
<keyword evidence="3" id="KW-0255">Endonuclease</keyword>
<evidence type="ECO:0000313" key="3">
    <source>
        <dbReference type="EMBL" id="AMJ75159.1"/>
    </source>
</evidence>
<gene>
    <name evidence="3" type="ORF">AVL57_15015</name>
</gene>
<dbReference type="PANTHER" id="PTHR34477:SF1">
    <property type="entry name" value="UPF0213 PROTEIN YHBQ"/>
    <property type="match status" value="1"/>
</dbReference>
<feature type="domain" description="GIY-YIG" evidence="2">
    <location>
        <begin position="21"/>
        <end position="98"/>
    </location>
</feature>
<dbReference type="GO" id="GO:0004519">
    <property type="term" value="F:endonuclease activity"/>
    <property type="evidence" value="ECO:0007669"/>
    <property type="project" value="UniProtKB-KW"/>
</dbReference>
<dbReference type="SUPFAM" id="SSF82771">
    <property type="entry name" value="GIY-YIG endonuclease"/>
    <property type="match status" value="1"/>
</dbReference>
<evidence type="ECO:0000313" key="4">
    <source>
        <dbReference type="Proteomes" id="UP000056750"/>
    </source>
</evidence>
<sequence>MYFKLPMSITANNVNTHQQPSTWYLYLIENKLGHLYTGITTSPARRISQHRGDIVGGARALKGKGPLHFRAIFLIGDRSTASQIEYKVKRLSKQKKRAIVKQKVLPKNLCGNLCENLCEDLCRNSQYISPCEYE</sequence>
<name>A0ABM5YKX0_9ALTE</name>
<keyword evidence="3" id="KW-0378">Hydrolase</keyword>
<reference evidence="3 4" key="1">
    <citation type="submission" date="2015-12" db="EMBL/GenBank/DDBJ databases">
        <title>Intraspecies pangenome expansion in the marine bacterium Alteromonas.</title>
        <authorList>
            <person name="Lopez-Perez M."/>
            <person name="Rodriguez-Valera F."/>
        </authorList>
    </citation>
    <scope>NUCLEOTIDE SEQUENCE [LARGE SCALE GENOMIC DNA]</scope>
    <source>
        <strain evidence="3 4">LMG 21861</strain>
    </source>
</reference>
<organism evidence="3 4">
    <name type="scientific">Alteromonas stellipolaris</name>
    <dbReference type="NCBI Taxonomy" id="233316"/>
    <lineage>
        <taxon>Bacteria</taxon>
        <taxon>Pseudomonadati</taxon>
        <taxon>Pseudomonadota</taxon>
        <taxon>Gammaproteobacteria</taxon>
        <taxon>Alteromonadales</taxon>
        <taxon>Alteromonadaceae</taxon>
        <taxon>Alteromonas/Salinimonas group</taxon>
        <taxon>Alteromonas</taxon>
    </lineage>
</organism>
<evidence type="ECO:0000256" key="1">
    <source>
        <dbReference type="ARBA" id="ARBA00007435"/>
    </source>
</evidence>
<comment type="similarity">
    <text evidence="1">Belongs to the UPF0213 family.</text>
</comment>
<proteinExistence type="inferred from homology"/>
<dbReference type="InterPro" id="IPR035901">
    <property type="entry name" value="GIY-YIG_endonuc_sf"/>
</dbReference>
<dbReference type="CDD" id="cd10456">
    <property type="entry name" value="GIY-YIG_UPF0213"/>
    <property type="match status" value="1"/>
</dbReference>
<accession>A0ABM5YKX0</accession>
<dbReference type="PROSITE" id="PS50164">
    <property type="entry name" value="GIY_YIG"/>
    <property type="match status" value="1"/>
</dbReference>
<dbReference type="PANTHER" id="PTHR34477">
    <property type="entry name" value="UPF0213 PROTEIN YHBQ"/>
    <property type="match status" value="1"/>
</dbReference>
<evidence type="ECO:0000259" key="2">
    <source>
        <dbReference type="PROSITE" id="PS50164"/>
    </source>
</evidence>
<dbReference type="Pfam" id="PF01541">
    <property type="entry name" value="GIY-YIG"/>
    <property type="match status" value="1"/>
</dbReference>
<keyword evidence="3" id="KW-0540">Nuclease</keyword>
<dbReference type="RefSeq" id="WP_057790455.1">
    <property type="nucleotide sequence ID" value="NZ_CAXIBE010000036.1"/>
</dbReference>
<dbReference type="InterPro" id="IPR050190">
    <property type="entry name" value="UPF0213_domain"/>
</dbReference>
<dbReference type="EMBL" id="CP013926">
    <property type="protein sequence ID" value="AMJ75159.1"/>
    <property type="molecule type" value="Genomic_DNA"/>
</dbReference>
<dbReference type="Proteomes" id="UP000056750">
    <property type="component" value="Chromosome"/>
</dbReference>
<dbReference type="Gene3D" id="3.40.1440.10">
    <property type="entry name" value="GIY-YIG endonuclease"/>
    <property type="match status" value="1"/>
</dbReference>
<keyword evidence="4" id="KW-1185">Reference proteome</keyword>